<dbReference type="PROSITE" id="PS50237">
    <property type="entry name" value="HECT"/>
    <property type="match status" value="1"/>
</dbReference>
<feature type="domain" description="WW" evidence="9">
    <location>
        <begin position="63"/>
        <end position="96"/>
    </location>
</feature>
<dbReference type="Gene3D" id="3.90.1750.10">
    <property type="entry name" value="Hect, E3 ligase catalytic domains"/>
    <property type="match status" value="1"/>
</dbReference>
<gene>
    <name evidence="11" type="ORF">D9611_003910</name>
</gene>
<dbReference type="InterPro" id="IPR036020">
    <property type="entry name" value="WW_dom_sf"/>
</dbReference>
<dbReference type="Pfam" id="PF00632">
    <property type="entry name" value="HECT"/>
    <property type="match status" value="1"/>
</dbReference>
<dbReference type="AlphaFoldDB" id="A0A8H5EYY8"/>
<dbReference type="PANTHER" id="PTHR11254:SF440">
    <property type="entry name" value="E3 UBIQUITIN-PROTEIN LIGASE NEDD-4"/>
    <property type="match status" value="1"/>
</dbReference>
<dbReference type="GO" id="GO:0006511">
    <property type="term" value="P:ubiquitin-dependent protein catabolic process"/>
    <property type="evidence" value="ECO:0007669"/>
    <property type="project" value="TreeGrafter"/>
</dbReference>
<dbReference type="SUPFAM" id="SSF51045">
    <property type="entry name" value="WW domain"/>
    <property type="match status" value="2"/>
</dbReference>
<dbReference type="InterPro" id="IPR050409">
    <property type="entry name" value="E3_ubiq-protein_ligase"/>
</dbReference>
<evidence type="ECO:0000256" key="5">
    <source>
        <dbReference type="ARBA" id="ARBA00022737"/>
    </source>
</evidence>
<keyword evidence="12" id="KW-1185">Reference proteome</keyword>
<feature type="domain" description="WW" evidence="9">
    <location>
        <begin position="106"/>
        <end position="139"/>
    </location>
</feature>
<evidence type="ECO:0000256" key="2">
    <source>
        <dbReference type="ARBA" id="ARBA00004906"/>
    </source>
</evidence>
<dbReference type="InterPro" id="IPR035983">
    <property type="entry name" value="Hect_E3_ubiquitin_ligase"/>
</dbReference>
<feature type="region of interest" description="Disordered" evidence="8">
    <location>
        <begin position="1"/>
        <end position="67"/>
    </location>
</feature>
<proteinExistence type="predicted"/>
<dbReference type="GO" id="GO:0061630">
    <property type="term" value="F:ubiquitin protein ligase activity"/>
    <property type="evidence" value="ECO:0007669"/>
    <property type="project" value="UniProtKB-EC"/>
</dbReference>
<dbReference type="PANTHER" id="PTHR11254">
    <property type="entry name" value="HECT DOMAIN UBIQUITIN-PROTEIN LIGASE"/>
    <property type="match status" value="1"/>
</dbReference>
<organism evidence="11 12">
    <name type="scientific">Ephemerocybe angulata</name>
    <dbReference type="NCBI Taxonomy" id="980116"/>
    <lineage>
        <taxon>Eukaryota</taxon>
        <taxon>Fungi</taxon>
        <taxon>Dikarya</taxon>
        <taxon>Basidiomycota</taxon>
        <taxon>Agaricomycotina</taxon>
        <taxon>Agaricomycetes</taxon>
        <taxon>Agaricomycetidae</taxon>
        <taxon>Agaricales</taxon>
        <taxon>Agaricineae</taxon>
        <taxon>Psathyrellaceae</taxon>
        <taxon>Ephemerocybe</taxon>
    </lineage>
</organism>
<evidence type="ECO:0000313" key="11">
    <source>
        <dbReference type="EMBL" id="KAF5317427.1"/>
    </source>
</evidence>
<dbReference type="Pfam" id="PF00397">
    <property type="entry name" value="WW"/>
    <property type="match status" value="2"/>
</dbReference>
<dbReference type="Proteomes" id="UP000541558">
    <property type="component" value="Unassembled WGS sequence"/>
</dbReference>
<dbReference type="SMART" id="SM00456">
    <property type="entry name" value="WW"/>
    <property type="match status" value="2"/>
</dbReference>
<comment type="caution">
    <text evidence="7">Lacks conserved residue(s) required for the propagation of feature annotation.</text>
</comment>
<feature type="compositionally biased region" description="Polar residues" evidence="8">
    <location>
        <begin position="35"/>
        <end position="59"/>
    </location>
</feature>
<protein>
    <recommendedName>
        <fullName evidence="3">HECT-type E3 ubiquitin transferase</fullName>
        <ecNumber evidence="3">2.3.2.26</ecNumber>
    </recommendedName>
</protein>
<evidence type="ECO:0000256" key="4">
    <source>
        <dbReference type="ARBA" id="ARBA00022679"/>
    </source>
</evidence>
<evidence type="ECO:0000313" key="12">
    <source>
        <dbReference type="Proteomes" id="UP000541558"/>
    </source>
</evidence>
<reference evidence="11 12" key="1">
    <citation type="journal article" date="2020" name="ISME J.">
        <title>Uncovering the hidden diversity of litter-decomposition mechanisms in mushroom-forming fungi.</title>
        <authorList>
            <person name="Floudas D."/>
            <person name="Bentzer J."/>
            <person name="Ahren D."/>
            <person name="Johansson T."/>
            <person name="Persson P."/>
            <person name="Tunlid A."/>
        </authorList>
    </citation>
    <scope>NUCLEOTIDE SEQUENCE [LARGE SCALE GENOMIC DNA]</scope>
    <source>
        <strain evidence="11 12">CBS 175.51</strain>
    </source>
</reference>
<evidence type="ECO:0000259" key="9">
    <source>
        <dbReference type="PROSITE" id="PS50020"/>
    </source>
</evidence>
<comment type="catalytic activity">
    <reaction evidence="1">
        <text>S-ubiquitinyl-[E2 ubiquitin-conjugating enzyme]-L-cysteine + [acceptor protein]-L-lysine = [E2 ubiquitin-conjugating enzyme]-L-cysteine + N(6)-ubiquitinyl-[acceptor protein]-L-lysine.</text>
        <dbReference type="EC" id="2.3.2.26"/>
    </reaction>
</comment>
<dbReference type="SUPFAM" id="SSF56204">
    <property type="entry name" value="Hect, E3 ligase catalytic domain"/>
    <property type="match status" value="1"/>
</dbReference>
<dbReference type="GO" id="GO:0005737">
    <property type="term" value="C:cytoplasm"/>
    <property type="evidence" value="ECO:0007669"/>
    <property type="project" value="TreeGrafter"/>
</dbReference>
<dbReference type="InterPro" id="IPR000569">
    <property type="entry name" value="HECT_dom"/>
</dbReference>
<dbReference type="GO" id="GO:0016567">
    <property type="term" value="P:protein ubiquitination"/>
    <property type="evidence" value="ECO:0007669"/>
    <property type="project" value="UniProtKB-UniPathway"/>
</dbReference>
<evidence type="ECO:0000259" key="10">
    <source>
        <dbReference type="PROSITE" id="PS50237"/>
    </source>
</evidence>
<feature type="compositionally biased region" description="Polar residues" evidence="8">
    <location>
        <begin position="91"/>
        <end position="103"/>
    </location>
</feature>
<keyword evidence="4" id="KW-0808">Transferase</keyword>
<evidence type="ECO:0000256" key="1">
    <source>
        <dbReference type="ARBA" id="ARBA00000885"/>
    </source>
</evidence>
<dbReference type="PROSITE" id="PS50020">
    <property type="entry name" value="WW_DOMAIN_2"/>
    <property type="match status" value="2"/>
</dbReference>
<sequence length="417" mass="47400">MQIVSSSKEKENPLLDLLPLFLAQEPRSPKHDRNTPSTSGTTGNFVPSTPSEHTSQPNSPDDRPLPFGWERQIAATGRTYYINHHRRITTWQHPSDSDGSTVQFDPDLPPGWERRKTSTGRVLYLDHNAGITTWVDPTTDPEKGSLLAPLHRKLTYLASHLRLDDGVGDDFWIGQDTLFEDSVEALLSASERGLMQGFGIRMLDDTAMPFQEWIDILFCELFSPERGLFKAAEDNPSQVEININYLGRNSLRLYFFAGRLHALAMLHQAVFNLSFLPALYSSLENYNSRERTHRPVTTYNDEQLKSDDSNPQFDDSVFLIERGKSMRMEAFIDGFVELVPPHVLRVFTLSELHVVLAAGRHWPTIEEAYLQLPAYLRQSQSEGSAFPSHTSEQLLDELMVKLTGFKIETTCYIEELT</sequence>
<dbReference type="InterPro" id="IPR001202">
    <property type="entry name" value="WW_dom"/>
</dbReference>
<keyword evidence="6 7" id="KW-0833">Ubl conjugation pathway</keyword>
<comment type="caution">
    <text evidence="11">The sequence shown here is derived from an EMBL/GenBank/DDBJ whole genome shotgun (WGS) entry which is preliminary data.</text>
</comment>
<dbReference type="PROSITE" id="PS01159">
    <property type="entry name" value="WW_DOMAIN_1"/>
    <property type="match status" value="1"/>
</dbReference>
<dbReference type="EC" id="2.3.2.26" evidence="3"/>
<dbReference type="EMBL" id="JAACJK010000219">
    <property type="protein sequence ID" value="KAF5317427.1"/>
    <property type="molecule type" value="Genomic_DNA"/>
</dbReference>
<evidence type="ECO:0000256" key="3">
    <source>
        <dbReference type="ARBA" id="ARBA00012485"/>
    </source>
</evidence>
<name>A0A8H5EYY8_9AGAR</name>
<evidence type="ECO:0000256" key="7">
    <source>
        <dbReference type="PROSITE-ProRule" id="PRU00104"/>
    </source>
</evidence>
<evidence type="ECO:0000256" key="6">
    <source>
        <dbReference type="ARBA" id="ARBA00022786"/>
    </source>
</evidence>
<evidence type="ECO:0000256" key="8">
    <source>
        <dbReference type="SAM" id="MobiDB-lite"/>
    </source>
</evidence>
<dbReference type="OrthoDB" id="2851215at2759"/>
<feature type="region of interest" description="Disordered" evidence="8">
    <location>
        <begin position="91"/>
        <end position="112"/>
    </location>
</feature>
<comment type="pathway">
    <text evidence="2">Protein modification; protein ubiquitination.</text>
</comment>
<dbReference type="UniPathway" id="UPA00143"/>
<dbReference type="Gene3D" id="2.20.70.10">
    <property type="match status" value="2"/>
</dbReference>
<dbReference type="CDD" id="cd00201">
    <property type="entry name" value="WW"/>
    <property type="match status" value="2"/>
</dbReference>
<accession>A0A8H5EYY8</accession>
<keyword evidence="5" id="KW-0677">Repeat</keyword>
<feature type="domain" description="HECT" evidence="10">
    <location>
        <begin position="205"/>
        <end position="283"/>
    </location>
</feature>